<comment type="caution">
    <text evidence="2">The sequence shown here is derived from an EMBL/GenBank/DDBJ whole genome shotgun (WGS) entry which is preliminary data.</text>
</comment>
<sequence length="416" mass="46401">MTEFFRSFPIFAAILLAAGGCSKTPPDPAVREVFEARAITQQQGPVTARAAVLADDESERYFGVSLADKGMQAVWLSVKNDIDGPLYYLPATTDANYYTPPEASRIFHAWWPGEADRQRGSFFARQAMPEIIGAGQVASGIVLTHREGGVKFVRAAFVGAGEQFEFRFVIQLDRKLYAAQNIDFNALPKATENVDLAGLRRKLEELPCCTSNKEEDRHGDPLNLVIVGSGADAIFPFIERGWRLDEPLDVHSILRTVGAFVFGTEYTTSPVSPLYVFGRPQDIALQKARNSISLRNHLRVWHAPFTFEGHDVWVGQISRDIGTKLTTQTWSFTTHRISPEVDQDRYYILQDLLLTGEAYRFAFAGGVGVSSPINPRTNLGFDPYVTDGLRLVIFLGPQRKPAGQVEFIDWERPSPR</sequence>
<dbReference type="RefSeq" id="WP_212493218.1">
    <property type="nucleotide sequence ID" value="NZ_JAFCJH010000017.1"/>
</dbReference>
<name>A0ABS5FKH2_9BRAD</name>
<dbReference type="PROSITE" id="PS51257">
    <property type="entry name" value="PROKAR_LIPOPROTEIN"/>
    <property type="match status" value="1"/>
</dbReference>
<evidence type="ECO:0000313" key="2">
    <source>
        <dbReference type="EMBL" id="MBR0797261.1"/>
    </source>
</evidence>
<protein>
    <submittedName>
        <fullName evidence="2">LssY C-terminal domain-containing protein</fullName>
    </submittedName>
</protein>
<reference evidence="3" key="1">
    <citation type="journal article" date="2021" name="ISME J.">
        <title>Evolutionary origin and ecological implication of a unique nif island in free-living Bradyrhizobium lineages.</title>
        <authorList>
            <person name="Tao J."/>
        </authorList>
    </citation>
    <scope>NUCLEOTIDE SEQUENCE [LARGE SCALE GENOMIC DNA]</scope>
    <source>
        <strain evidence="3">SZCCT0434</strain>
    </source>
</reference>
<evidence type="ECO:0000313" key="3">
    <source>
        <dbReference type="Proteomes" id="UP001315278"/>
    </source>
</evidence>
<dbReference type="EMBL" id="JAFCJH010000017">
    <property type="protein sequence ID" value="MBR0797261.1"/>
    <property type="molecule type" value="Genomic_DNA"/>
</dbReference>
<feature type="domain" description="LssY-like C-terminal" evidence="1">
    <location>
        <begin position="212"/>
        <end position="388"/>
    </location>
</feature>
<dbReference type="Pfam" id="PF14067">
    <property type="entry name" value="LssY_C"/>
    <property type="match status" value="1"/>
</dbReference>
<gene>
    <name evidence="2" type="ORF">JQ615_17865</name>
</gene>
<evidence type="ECO:0000259" key="1">
    <source>
        <dbReference type="Pfam" id="PF14067"/>
    </source>
</evidence>
<proteinExistence type="predicted"/>
<keyword evidence="3" id="KW-1185">Reference proteome</keyword>
<organism evidence="2 3">
    <name type="scientific">Bradyrhizobium jicamae</name>
    <dbReference type="NCBI Taxonomy" id="280332"/>
    <lineage>
        <taxon>Bacteria</taxon>
        <taxon>Pseudomonadati</taxon>
        <taxon>Pseudomonadota</taxon>
        <taxon>Alphaproteobacteria</taxon>
        <taxon>Hyphomicrobiales</taxon>
        <taxon>Nitrobacteraceae</taxon>
        <taxon>Bradyrhizobium</taxon>
    </lineage>
</organism>
<dbReference type="InterPro" id="IPR025902">
    <property type="entry name" value="LssY-like-C_dom"/>
</dbReference>
<accession>A0ABS5FKH2</accession>
<dbReference type="Proteomes" id="UP001315278">
    <property type="component" value="Unassembled WGS sequence"/>
</dbReference>